<accession>A0ABW5YV71</accession>
<comment type="similarity">
    <text evidence="1">Belongs to the LysR transcriptional regulatory family.</text>
</comment>
<dbReference type="CDD" id="cd05466">
    <property type="entry name" value="PBP2_LTTR_substrate"/>
    <property type="match status" value="1"/>
</dbReference>
<keyword evidence="3" id="KW-0238">DNA-binding</keyword>
<dbReference type="InterPro" id="IPR005119">
    <property type="entry name" value="LysR_subst-bd"/>
</dbReference>
<dbReference type="InterPro" id="IPR036388">
    <property type="entry name" value="WH-like_DNA-bd_sf"/>
</dbReference>
<dbReference type="PANTHER" id="PTHR30419:SF28">
    <property type="entry name" value="HTH-TYPE TRANSCRIPTIONAL REGULATOR BSDA"/>
    <property type="match status" value="1"/>
</dbReference>
<dbReference type="RefSeq" id="WP_380920184.1">
    <property type="nucleotide sequence ID" value="NZ_JBHUPE010000004.1"/>
</dbReference>
<evidence type="ECO:0000313" key="6">
    <source>
        <dbReference type="EMBL" id="MFD2904302.1"/>
    </source>
</evidence>
<reference evidence="7" key="1">
    <citation type="journal article" date="2019" name="Int. J. Syst. Evol. Microbiol.">
        <title>The Global Catalogue of Microorganisms (GCM) 10K type strain sequencing project: providing services to taxonomists for standard genome sequencing and annotation.</title>
        <authorList>
            <consortium name="The Broad Institute Genomics Platform"/>
            <consortium name="The Broad Institute Genome Sequencing Center for Infectious Disease"/>
            <person name="Wu L."/>
            <person name="Ma J."/>
        </authorList>
    </citation>
    <scope>NUCLEOTIDE SEQUENCE [LARGE SCALE GENOMIC DNA]</scope>
    <source>
        <strain evidence="7">KCTC 22209</strain>
    </source>
</reference>
<comment type="caution">
    <text evidence="6">The sequence shown here is derived from an EMBL/GenBank/DDBJ whole genome shotgun (WGS) entry which is preliminary data.</text>
</comment>
<evidence type="ECO:0000256" key="3">
    <source>
        <dbReference type="ARBA" id="ARBA00023125"/>
    </source>
</evidence>
<keyword evidence="2" id="KW-0805">Transcription regulation</keyword>
<gene>
    <name evidence="6" type="ORF">ACFS6I_10230</name>
</gene>
<dbReference type="EMBL" id="JBHUPE010000004">
    <property type="protein sequence ID" value="MFD2904302.1"/>
    <property type="molecule type" value="Genomic_DNA"/>
</dbReference>
<dbReference type="PRINTS" id="PR00039">
    <property type="entry name" value="HTHLYSR"/>
</dbReference>
<dbReference type="PANTHER" id="PTHR30419">
    <property type="entry name" value="HTH-TYPE TRANSCRIPTIONAL REGULATOR YBHD"/>
    <property type="match status" value="1"/>
</dbReference>
<keyword evidence="4" id="KW-0804">Transcription</keyword>
<dbReference type="Gene3D" id="3.40.190.290">
    <property type="match status" value="1"/>
</dbReference>
<feature type="domain" description="HTH lysR-type" evidence="5">
    <location>
        <begin position="42"/>
        <end position="99"/>
    </location>
</feature>
<dbReference type="PROSITE" id="PS50931">
    <property type="entry name" value="HTH_LYSR"/>
    <property type="match status" value="1"/>
</dbReference>
<organism evidence="6 7">
    <name type="scientific">Sphingobacterium anhuiense</name>
    <dbReference type="NCBI Taxonomy" id="493780"/>
    <lineage>
        <taxon>Bacteria</taxon>
        <taxon>Pseudomonadati</taxon>
        <taxon>Bacteroidota</taxon>
        <taxon>Sphingobacteriia</taxon>
        <taxon>Sphingobacteriales</taxon>
        <taxon>Sphingobacteriaceae</taxon>
        <taxon>Sphingobacterium</taxon>
    </lineage>
</organism>
<dbReference type="InterPro" id="IPR036390">
    <property type="entry name" value="WH_DNA-bd_sf"/>
</dbReference>
<evidence type="ECO:0000256" key="1">
    <source>
        <dbReference type="ARBA" id="ARBA00009437"/>
    </source>
</evidence>
<dbReference type="Proteomes" id="UP001597509">
    <property type="component" value="Unassembled WGS sequence"/>
</dbReference>
<dbReference type="Pfam" id="PF00126">
    <property type="entry name" value="HTH_1"/>
    <property type="match status" value="1"/>
</dbReference>
<protein>
    <submittedName>
        <fullName evidence="6">LysR family transcriptional regulator</fullName>
    </submittedName>
</protein>
<proteinExistence type="inferred from homology"/>
<dbReference type="InterPro" id="IPR050950">
    <property type="entry name" value="HTH-type_LysR_regulators"/>
</dbReference>
<name>A0ABW5YV71_9SPHI</name>
<dbReference type="Gene3D" id="1.10.10.10">
    <property type="entry name" value="Winged helix-like DNA-binding domain superfamily/Winged helix DNA-binding domain"/>
    <property type="match status" value="1"/>
</dbReference>
<evidence type="ECO:0000313" key="7">
    <source>
        <dbReference type="Proteomes" id="UP001597509"/>
    </source>
</evidence>
<dbReference type="SUPFAM" id="SSF53850">
    <property type="entry name" value="Periplasmic binding protein-like II"/>
    <property type="match status" value="1"/>
</dbReference>
<sequence length="336" mass="38012">MTNLRSFFKSAKRFYSMASIGFFDGLTILFIPLEEQNHITKMELRQLKYFLKAQELLSFTEAAKCLNISQSTLSQQIKQLETELDVSLFNRIGKQITLTEPGRLFTEYAEQSVRKAEDGKLMLQDLKKIKVGTVTIGVAYGLKDFFVETLIGFTEKFPQIKIKVIYEPSHSLYEKLQQAQVDFVLALHETEMVPYFTYKSLFSCPMVLAALAGTEVSYKTNISLEEICKLPLVIATMGYDMTHTVHRAFSAKGLSPKFTIEVNDIPTAIRLVNSGNWYSIFIKTSVLGTTLASVAIQDDGLMRYAKIISLKGTYETEAIKEFKKMLTLSAKTLKLS</sequence>
<evidence type="ECO:0000256" key="2">
    <source>
        <dbReference type="ARBA" id="ARBA00023015"/>
    </source>
</evidence>
<dbReference type="InterPro" id="IPR000847">
    <property type="entry name" value="LysR_HTH_N"/>
</dbReference>
<keyword evidence="7" id="KW-1185">Reference proteome</keyword>
<evidence type="ECO:0000259" key="5">
    <source>
        <dbReference type="PROSITE" id="PS50931"/>
    </source>
</evidence>
<dbReference type="SUPFAM" id="SSF46785">
    <property type="entry name" value="Winged helix' DNA-binding domain"/>
    <property type="match status" value="1"/>
</dbReference>
<dbReference type="Pfam" id="PF03466">
    <property type="entry name" value="LysR_substrate"/>
    <property type="match status" value="1"/>
</dbReference>
<evidence type="ECO:0000256" key="4">
    <source>
        <dbReference type="ARBA" id="ARBA00023163"/>
    </source>
</evidence>